<dbReference type="OrthoDB" id="10676243at2759"/>
<keyword evidence="2" id="KW-1185">Reference proteome</keyword>
<gene>
    <name evidence="1" type="ORF">G9C98_001947</name>
</gene>
<dbReference type="AlphaFoldDB" id="A0A8J5RIY8"/>
<organism evidence="1 2">
    <name type="scientific">Cotesia typhae</name>
    <dbReference type="NCBI Taxonomy" id="2053667"/>
    <lineage>
        <taxon>Eukaryota</taxon>
        <taxon>Metazoa</taxon>
        <taxon>Ecdysozoa</taxon>
        <taxon>Arthropoda</taxon>
        <taxon>Hexapoda</taxon>
        <taxon>Insecta</taxon>
        <taxon>Pterygota</taxon>
        <taxon>Neoptera</taxon>
        <taxon>Endopterygota</taxon>
        <taxon>Hymenoptera</taxon>
        <taxon>Apocrita</taxon>
        <taxon>Ichneumonoidea</taxon>
        <taxon>Braconidae</taxon>
        <taxon>Microgastrinae</taxon>
        <taxon>Cotesia</taxon>
    </lineage>
</organism>
<reference evidence="1" key="1">
    <citation type="submission" date="2020-03" db="EMBL/GenBank/DDBJ databases">
        <authorList>
            <person name="Chebbi M.A."/>
            <person name="Drezen J.M."/>
        </authorList>
    </citation>
    <scope>NUCLEOTIDE SEQUENCE</scope>
    <source>
        <tissue evidence="1">Whole body</tissue>
    </source>
</reference>
<accession>A0A8J5RIY8</accession>
<evidence type="ECO:0000313" key="2">
    <source>
        <dbReference type="Proteomes" id="UP000729913"/>
    </source>
</evidence>
<dbReference type="EMBL" id="JAAOIC020000019">
    <property type="protein sequence ID" value="KAG8040959.1"/>
    <property type="molecule type" value="Genomic_DNA"/>
</dbReference>
<dbReference type="Proteomes" id="UP000729913">
    <property type="component" value="Unassembled WGS sequence"/>
</dbReference>
<comment type="caution">
    <text evidence="1">The sequence shown here is derived from an EMBL/GenBank/DDBJ whole genome shotgun (WGS) entry which is preliminary data.</text>
</comment>
<proteinExistence type="predicted"/>
<evidence type="ECO:0000313" key="1">
    <source>
        <dbReference type="EMBL" id="KAG8040959.1"/>
    </source>
</evidence>
<name>A0A8J5RIY8_9HYME</name>
<sequence length="277" mass="32137">MTIRIHTSTHGLPEQELSFHYIEKGEITRMLLDAGANVFAMINNDPLTLIANRAAYRACPPVLNVVLIKQLTIQKDFSSPLTYATKNVDYKKDFNLSYGNLRKEIVKPQIYVIIQQCIKYIIKRQGIGYEVAKSDISRMKLLIKKPNQRALKVFYQETKAYVSRLVNRLKVKFIAETPLSYFDIFKKDIPSLAGYALKPEILKELALDNYRNDLRYYFTAFKCKWAQAFRRRKLLDASVASMHQIVALTTLPYVVMLRVFEYIDNDDLKNFLLAAVF</sequence>
<reference evidence="1" key="2">
    <citation type="submission" date="2021-04" db="EMBL/GenBank/DDBJ databases">
        <title>Genome-wide patterns of bracovirus chromosomal integration into multiple host tissues during parasitism.</title>
        <authorList>
            <person name="Chebbi M.A.C."/>
        </authorList>
    </citation>
    <scope>NUCLEOTIDE SEQUENCE</scope>
    <source>
        <tissue evidence="1">Whole body</tissue>
    </source>
</reference>
<protein>
    <submittedName>
        <fullName evidence="1">Uncharacterized protein</fullName>
    </submittedName>
</protein>